<dbReference type="PANTHER" id="PTHR39175">
    <property type="entry name" value="FAMILY PROTEIN, PUTATIVE (AFU_ORTHOLOGUE AFUA_3G15060)-RELATED"/>
    <property type="match status" value="1"/>
</dbReference>
<proteinExistence type="predicted"/>
<dbReference type="EMBL" id="KZ679017">
    <property type="protein sequence ID" value="PSS09018.1"/>
    <property type="molecule type" value="Genomic_DNA"/>
</dbReference>
<dbReference type="InterPro" id="IPR029068">
    <property type="entry name" value="Glyas_Bleomycin-R_OHBP_Dase"/>
</dbReference>
<organism evidence="2 3">
    <name type="scientific">Amorphotheca resinae ATCC 22711</name>
    <dbReference type="NCBI Taxonomy" id="857342"/>
    <lineage>
        <taxon>Eukaryota</taxon>
        <taxon>Fungi</taxon>
        <taxon>Dikarya</taxon>
        <taxon>Ascomycota</taxon>
        <taxon>Pezizomycotina</taxon>
        <taxon>Leotiomycetes</taxon>
        <taxon>Helotiales</taxon>
        <taxon>Amorphothecaceae</taxon>
        <taxon>Amorphotheca</taxon>
    </lineage>
</organism>
<accession>A0A2T3ARM0</accession>
<dbReference type="SUPFAM" id="SSF54593">
    <property type="entry name" value="Glyoxalase/Bleomycin resistance protein/Dihydroxybiphenyl dioxygenase"/>
    <property type="match status" value="1"/>
</dbReference>
<reference evidence="2 3" key="1">
    <citation type="journal article" date="2018" name="New Phytol.">
        <title>Comparative genomics and transcriptomics depict ericoid mycorrhizal fungi as versatile saprotrophs and plant mutualists.</title>
        <authorList>
            <person name="Martino E."/>
            <person name="Morin E."/>
            <person name="Grelet G.A."/>
            <person name="Kuo A."/>
            <person name="Kohler A."/>
            <person name="Daghino S."/>
            <person name="Barry K.W."/>
            <person name="Cichocki N."/>
            <person name="Clum A."/>
            <person name="Dockter R.B."/>
            <person name="Hainaut M."/>
            <person name="Kuo R.C."/>
            <person name="LaButti K."/>
            <person name="Lindahl B.D."/>
            <person name="Lindquist E.A."/>
            <person name="Lipzen A."/>
            <person name="Khouja H.R."/>
            <person name="Magnuson J."/>
            <person name="Murat C."/>
            <person name="Ohm R.A."/>
            <person name="Singer S.W."/>
            <person name="Spatafora J.W."/>
            <person name="Wang M."/>
            <person name="Veneault-Fourrey C."/>
            <person name="Henrissat B."/>
            <person name="Grigoriev I.V."/>
            <person name="Martin F.M."/>
            <person name="Perotto S."/>
        </authorList>
    </citation>
    <scope>NUCLEOTIDE SEQUENCE [LARGE SCALE GENOMIC DNA]</scope>
    <source>
        <strain evidence="2 3">ATCC 22711</strain>
    </source>
</reference>
<dbReference type="Gene3D" id="3.10.180.10">
    <property type="entry name" value="2,3-Dihydroxybiphenyl 1,2-Dioxygenase, domain 1"/>
    <property type="match status" value="1"/>
</dbReference>
<dbReference type="Proteomes" id="UP000241818">
    <property type="component" value="Unassembled WGS sequence"/>
</dbReference>
<sequence>MITGIAHVNLTVPPGTLEQAFLFYGTTLGFTSVPVPVLQKDTLAWFDITPHGQQIHIAFGTPNDPKSSRHPCFKVGSLEDLKALQERIVEHFERQDAASPLEVDRPGEQNSGAKGVEYPKRFFARDYAGNRLEFSL</sequence>
<evidence type="ECO:0008006" key="4">
    <source>
        <dbReference type="Google" id="ProtNLM"/>
    </source>
</evidence>
<dbReference type="GeneID" id="36575148"/>
<evidence type="ECO:0000313" key="2">
    <source>
        <dbReference type="EMBL" id="PSS09018.1"/>
    </source>
</evidence>
<evidence type="ECO:0000256" key="1">
    <source>
        <dbReference type="SAM" id="MobiDB-lite"/>
    </source>
</evidence>
<name>A0A2T3ARM0_AMORE</name>
<feature type="compositionally biased region" description="Basic and acidic residues" evidence="1">
    <location>
        <begin position="95"/>
        <end position="107"/>
    </location>
</feature>
<gene>
    <name evidence="2" type="ORF">M430DRAFT_37138</name>
</gene>
<feature type="region of interest" description="Disordered" evidence="1">
    <location>
        <begin position="95"/>
        <end position="114"/>
    </location>
</feature>
<evidence type="ECO:0000313" key="3">
    <source>
        <dbReference type="Proteomes" id="UP000241818"/>
    </source>
</evidence>
<dbReference type="AlphaFoldDB" id="A0A2T3ARM0"/>
<dbReference type="PANTHER" id="PTHR39175:SF1">
    <property type="entry name" value="FAMILY PROTEIN, PUTATIVE (AFU_ORTHOLOGUE AFUA_3G15060)-RELATED"/>
    <property type="match status" value="1"/>
</dbReference>
<dbReference type="OrthoDB" id="3340372at2759"/>
<dbReference type="InParanoid" id="A0A2T3ARM0"/>
<keyword evidence="3" id="KW-1185">Reference proteome</keyword>
<protein>
    <recommendedName>
        <fullName evidence="4">VOC domain-containing protein</fullName>
    </recommendedName>
</protein>
<dbReference type="RefSeq" id="XP_024717316.1">
    <property type="nucleotide sequence ID" value="XM_024867067.1"/>
</dbReference>